<dbReference type="Pfam" id="PF16486">
    <property type="entry name" value="ArgoN"/>
    <property type="match status" value="1"/>
</dbReference>
<dbReference type="SMART" id="SM00949">
    <property type="entry name" value="PAZ"/>
    <property type="match status" value="1"/>
</dbReference>
<dbReference type="PROSITE" id="PS50822">
    <property type="entry name" value="PIWI"/>
    <property type="match status" value="1"/>
</dbReference>
<dbReference type="OrthoDB" id="10252740at2759"/>
<dbReference type="AlphaFoldDB" id="A0A6A7C024"/>
<dbReference type="CDD" id="cd02846">
    <property type="entry name" value="PAZ_argonaute_like"/>
    <property type="match status" value="1"/>
</dbReference>
<accession>A0A6A7C024</accession>
<evidence type="ECO:0000259" key="4">
    <source>
        <dbReference type="PROSITE" id="PS50822"/>
    </source>
</evidence>
<comment type="similarity">
    <text evidence="1">Belongs to the argonaute family.</text>
</comment>
<dbReference type="PANTHER" id="PTHR22891">
    <property type="entry name" value="EUKARYOTIC TRANSLATION INITIATION FACTOR 2C"/>
    <property type="match status" value="1"/>
</dbReference>
<dbReference type="GO" id="GO:0003723">
    <property type="term" value="F:RNA binding"/>
    <property type="evidence" value="ECO:0007669"/>
    <property type="project" value="InterPro"/>
</dbReference>
<feature type="domain" description="Piwi" evidence="4">
    <location>
        <begin position="846"/>
        <end position="1149"/>
    </location>
</feature>
<evidence type="ECO:0000259" key="3">
    <source>
        <dbReference type="PROSITE" id="PS50821"/>
    </source>
</evidence>
<proteinExistence type="inferred from homology"/>
<dbReference type="InterPro" id="IPR032474">
    <property type="entry name" value="Argonaute_N"/>
</dbReference>
<dbReference type="PROSITE" id="PS50821">
    <property type="entry name" value="PAZ"/>
    <property type="match status" value="1"/>
</dbReference>
<name>A0A6A7C024_9PEZI</name>
<dbReference type="EMBL" id="MU005979">
    <property type="protein sequence ID" value="KAF2860662.1"/>
    <property type="molecule type" value="Genomic_DNA"/>
</dbReference>
<reference evidence="5" key="1">
    <citation type="journal article" date="2020" name="Stud. Mycol.">
        <title>101 Dothideomycetes genomes: a test case for predicting lifestyles and emergence of pathogens.</title>
        <authorList>
            <person name="Haridas S."/>
            <person name="Albert R."/>
            <person name="Binder M."/>
            <person name="Bloem J."/>
            <person name="Labutti K."/>
            <person name="Salamov A."/>
            <person name="Andreopoulos B."/>
            <person name="Baker S."/>
            <person name="Barry K."/>
            <person name="Bills G."/>
            <person name="Bluhm B."/>
            <person name="Cannon C."/>
            <person name="Castanera R."/>
            <person name="Culley D."/>
            <person name="Daum C."/>
            <person name="Ezra D."/>
            <person name="Gonzalez J."/>
            <person name="Henrissat B."/>
            <person name="Kuo A."/>
            <person name="Liang C."/>
            <person name="Lipzen A."/>
            <person name="Lutzoni F."/>
            <person name="Magnuson J."/>
            <person name="Mondo S."/>
            <person name="Nolan M."/>
            <person name="Ohm R."/>
            <person name="Pangilinan J."/>
            <person name="Park H.-J."/>
            <person name="Ramirez L."/>
            <person name="Alfaro M."/>
            <person name="Sun H."/>
            <person name="Tritt A."/>
            <person name="Yoshinaga Y."/>
            <person name="Zwiers L.-H."/>
            <person name="Turgeon B."/>
            <person name="Goodwin S."/>
            <person name="Spatafora J."/>
            <person name="Crous P."/>
            <person name="Grigoriev I."/>
        </authorList>
    </citation>
    <scope>NUCLEOTIDE SEQUENCE</scope>
    <source>
        <strain evidence="5">CBS 480.64</strain>
    </source>
</reference>
<feature type="compositionally biased region" description="Basic and acidic residues" evidence="2">
    <location>
        <begin position="71"/>
        <end position="210"/>
    </location>
</feature>
<dbReference type="Proteomes" id="UP000799421">
    <property type="component" value="Unassembled WGS sequence"/>
</dbReference>
<evidence type="ECO:0000256" key="1">
    <source>
        <dbReference type="RuleBase" id="RU361178"/>
    </source>
</evidence>
<dbReference type="Gene3D" id="3.40.50.2300">
    <property type="match status" value="1"/>
</dbReference>
<feature type="compositionally biased region" description="Gly residues" evidence="2">
    <location>
        <begin position="1"/>
        <end position="12"/>
    </location>
</feature>
<feature type="region of interest" description="Disordered" evidence="2">
    <location>
        <begin position="1"/>
        <end position="255"/>
    </location>
</feature>
<sequence length="1194" mass="133622">MSGFRGRGGGRGGYHDHGGHGGSGGRRGGRGDFQNDYRGGGRDEYREDHRMDYRGGDPRGDRGGDYAGDQRGGDYRREPRNDYRGDYGRDSRGDYRGEYGESRRDYRDDPRGNYRSNGRNDYRNDRMEYRGGPPREYRRELRGDPREQDYRGQDYRGQDYRGQDYRGQDYRGQDYRGGRGDPRSDYRGGDRGDFSRGDGDFRGGRDDFRGRHGPRGRGGPGGGPRGGGGGFRGGPRGGRGGGNGPPPGSGQGGIYLEREQPQAPDAAITALENELVPLTRDKMFPIGSGQIKVPGRRGYGTKGTPIVLRTNYLKISPGQSDMDKTWYRYDVELNPEPSKARKYRAMKELMKHDKFQGVISASDYAKIVVTTSPIDLGSGEWTDNLVIPPAERGPSNAPDDDAPNFVQQARDRNTVKFRVQSTGTFTPRHMIEYLSSNRPGAEYASAADIIQILNIITCNSLNSASGVAPVGKKRFYPLEDALGAQKYDLGGGLQAMRGYYASVRPAVGRLLLNLNVTAGAFYKPVPLLALRNDYMSNRTTYDMFEGFISKLKVRAEYIKDGSRVPYMTKIKSIVGFSRPPNAPRRGDANDVCFEIFDSENPDAQLELLSVAEYFRRHHNITLKHPDLPVLNCGTRQDPQYLPMELCSIVPGQVYLRLLGGDQTSEMLRFAARSPNLNAMSIVGTSANPGIGVQLFNLRDASGNMQDQPIKKWGFGVDACALVTVPGRILDSPQVAYRNRREFPRGGSWNCNKQTFYKGGRFGTWQVLVLNRRGGNTLHMNPMGEMRPPEMLFDDLEKTLRAYGIQTGTRLDTKFVDLDSLTVDNRKQNDSRLQRAFEDADRNEVEFLFIVLPEFDRWLYARIKYYGDIQYGIHTLDSVGSKLQKPKGQGMYLGNLALKFNIKSGGVNHTVPDIFAAPLDDNTMLMGIDVTHPSPGSRDGAPSISCVVASVDEHVTQWPGSIRAQKGFQEMVQGLEEMVGQRLEVWRKHHNGQLPTKIVLYRDGVSEGQYELVLSEELPCFEEAFSKAYGDKEEWPKMSIIVVGKRHHTRFYPTKREEADVNKIGKGSWNPLPGTIVDRHVGGRILREFWLQAHSGLQGTARPAHYVVIKDDILFEADELERLTLNLSYTFNRATKAVSVCPPAYYADLLCERGRAYLFGTLAENLGSDTNSDLGGEPEWKDGVHPRLQNSTWYI</sequence>
<dbReference type="InterPro" id="IPR045246">
    <property type="entry name" value="Piwi_ago-like"/>
</dbReference>
<dbReference type="InterPro" id="IPR036397">
    <property type="entry name" value="RNaseH_sf"/>
</dbReference>
<feature type="compositionally biased region" description="Basic and acidic residues" evidence="2">
    <location>
        <begin position="29"/>
        <end position="64"/>
    </location>
</feature>
<dbReference type="Pfam" id="PF02170">
    <property type="entry name" value="PAZ"/>
    <property type="match status" value="1"/>
</dbReference>
<protein>
    <submittedName>
        <fullName evidence="5">Piwi-domain-containing protein</fullName>
    </submittedName>
</protein>
<dbReference type="InterPro" id="IPR036085">
    <property type="entry name" value="PAZ_dom_sf"/>
</dbReference>
<feature type="domain" description="PAZ" evidence="3">
    <location>
        <begin position="553"/>
        <end position="650"/>
    </location>
</feature>
<evidence type="ECO:0000256" key="2">
    <source>
        <dbReference type="SAM" id="MobiDB-lite"/>
    </source>
</evidence>
<keyword evidence="6" id="KW-1185">Reference proteome</keyword>
<dbReference type="InterPro" id="IPR003100">
    <property type="entry name" value="PAZ_dom"/>
</dbReference>
<dbReference type="Pfam" id="PF08699">
    <property type="entry name" value="ArgoL1"/>
    <property type="match status" value="1"/>
</dbReference>
<dbReference type="SMART" id="SM00950">
    <property type="entry name" value="Piwi"/>
    <property type="match status" value="1"/>
</dbReference>
<dbReference type="CDD" id="cd04657">
    <property type="entry name" value="Piwi_ago-like"/>
    <property type="match status" value="1"/>
</dbReference>
<dbReference type="SMART" id="SM01163">
    <property type="entry name" value="DUF1785"/>
    <property type="match status" value="1"/>
</dbReference>
<dbReference type="InterPro" id="IPR003165">
    <property type="entry name" value="Piwi"/>
</dbReference>
<evidence type="ECO:0000313" key="5">
    <source>
        <dbReference type="EMBL" id="KAF2860662.1"/>
    </source>
</evidence>
<dbReference type="Pfam" id="PF02171">
    <property type="entry name" value="Piwi"/>
    <property type="match status" value="1"/>
</dbReference>
<dbReference type="Gene3D" id="3.30.420.10">
    <property type="entry name" value="Ribonuclease H-like superfamily/Ribonuclease H"/>
    <property type="match status" value="1"/>
</dbReference>
<dbReference type="SUPFAM" id="SSF53098">
    <property type="entry name" value="Ribonuclease H-like"/>
    <property type="match status" value="1"/>
</dbReference>
<dbReference type="SUPFAM" id="SSF101690">
    <property type="entry name" value="PAZ domain"/>
    <property type="match status" value="1"/>
</dbReference>
<organism evidence="5 6">
    <name type="scientific">Piedraia hortae CBS 480.64</name>
    <dbReference type="NCBI Taxonomy" id="1314780"/>
    <lineage>
        <taxon>Eukaryota</taxon>
        <taxon>Fungi</taxon>
        <taxon>Dikarya</taxon>
        <taxon>Ascomycota</taxon>
        <taxon>Pezizomycotina</taxon>
        <taxon>Dothideomycetes</taxon>
        <taxon>Dothideomycetidae</taxon>
        <taxon>Capnodiales</taxon>
        <taxon>Piedraiaceae</taxon>
        <taxon>Piedraia</taxon>
    </lineage>
</organism>
<evidence type="ECO:0000313" key="6">
    <source>
        <dbReference type="Proteomes" id="UP000799421"/>
    </source>
</evidence>
<gene>
    <name evidence="5" type="ORF">K470DRAFT_257673</name>
</gene>
<feature type="compositionally biased region" description="Gly residues" evidence="2">
    <location>
        <begin position="216"/>
        <end position="253"/>
    </location>
</feature>
<dbReference type="InterPro" id="IPR012337">
    <property type="entry name" value="RNaseH-like_sf"/>
</dbReference>
<dbReference type="Gene3D" id="2.170.260.10">
    <property type="entry name" value="paz domain"/>
    <property type="match status" value="1"/>
</dbReference>
<dbReference type="InterPro" id="IPR014811">
    <property type="entry name" value="ArgoL1"/>
</dbReference>